<dbReference type="AlphaFoldDB" id="A0A4R1CLZ2"/>
<evidence type="ECO:0000313" key="1">
    <source>
        <dbReference type="EMBL" id="TCJ31068.1"/>
    </source>
</evidence>
<dbReference type="EMBL" id="SJZJ01000001">
    <property type="protein sequence ID" value="TCJ31068.1"/>
    <property type="molecule type" value="Genomic_DNA"/>
</dbReference>
<sequence length="106" mass="11487">MHVEFTRDAPNWEGWAFGDLAAAVCRAVEVVGPNANVSGIAAHEGPDGTVTVALGVPGPEEVARLQAEATSGEYEYMFLSRPTPWAWEAEINRVRLLVAVPRGDRR</sequence>
<comment type="caution">
    <text evidence="1">The sequence shown here is derived from an EMBL/GenBank/DDBJ whole genome shotgun (WGS) entry which is preliminary data.</text>
</comment>
<dbReference type="RefSeq" id="WP_131580811.1">
    <property type="nucleotide sequence ID" value="NZ_SJZJ01000001.1"/>
</dbReference>
<evidence type="ECO:0000313" key="2">
    <source>
        <dbReference type="Proteomes" id="UP000295453"/>
    </source>
</evidence>
<reference evidence="1 2" key="1">
    <citation type="submission" date="2019-03" db="EMBL/GenBank/DDBJ databases">
        <authorList>
            <person name="Kim M.K.M."/>
        </authorList>
    </citation>
    <scope>NUCLEOTIDE SEQUENCE [LARGE SCALE GENOMIC DNA]</scope>
    <source>
        <strain evidence="1 2">18JY15-6</strain>
    </source>
</reference>
<organism evidence="1 2">
    <name type="scientific">Nocardioides jejuensis</name>
    <dbReference type="NCBI Taxonomy" id="2502782"/>
    <lineage>
        <taxon>Bacteria</taxon>
        <taxon>Bacillati</taxon>
        <taxon>Actinomycetota</taxon>
        <taxon>Actinomycetes</taxon>
        <taxon>Propionibacteriales</taxon>
        <taxon>Nocardioidaceae</taxon>
        <taxon>Nocardioides</taxon>
    </lineage>
</organism>
<keyword evidence="2" id="KW-1185">Reference proteome</keyword>
<gene>
    <name evidence="1" type="ORF">EPD65_00380</name>
</gene>
<proteinExistence type="predicted"/>
<protein>
    <submittedName>
        <fullName evidence="1">Uncharacterized protein</fullName>
    </submittedName>
</protein>
<accession>A0A4R1CLZ2</accession>
<dbReference type="Proteomes" id="UP000295453">
    <property type="component" value="Unassembled WGS sequence"/>
</dbReference>
<name>A0A4R1CLZ2_9ACTN</name>